<proteinExistence type="predicted"/>
<evidence type="ECO:0000313" key="2">
    <source>
        <dbReference type="Proteomes" id="UP001303899"/>
    </source>
</evidence>
<name>A0ABU5S847_9BACT</name>
<organism evidence="1 2">
    <name type="scientific">Arcicella gelida</name>
    <dbReference type="NCBI Taxonomy" id="2984195"/>
    <lineage>
        <taxon>Bacteria</taxon>
        <taxon>Pseudomonadati</taxon>
        <taxon>Bacteroidota</taxon>
        <taxon>Cytophagia</taxon>
        <taxon>Cytophagales</taxon>
        <taxon>Flectobacillaceae</taxon>
        <taxon>Arcicella</taxon>
    </lineage>
</organism>
<reference evidence="1 2" key="1">
    <citation type="submission" date="2023-12" db="EMBL/GenBank/DDBJ databases">
        <title>Novel species of the genus Arcicella isolated from rivers.</title>
        <authorList>
            <person name="Lu H."/>
        </authorList>
    </citation>
    <scope>NUCLEOTIDE SEQUENCE [LARGE SCALE GENOMIC DNA]</scope>
    <source>
        <strain evidence="1 2">DC2W</strain>
    </source>
</reference>
<dbReference type="RefSeq" id="WP_323698080.1">
    <property type="nucleotide sequence ID" value="NZ_JAYGIL010000023.1"/>
</dbReference>
<sequence>MKKIYTILATVILLFTNHNKIFSNIPIVNLRPHKREVSLKITQDFNCCIKRFTDQYNIVFLKLKRAKVNYVEFDELKKRIKVKDYKRVYKGKEIDKFFDFILTDENMNIYRVNDSENDFLIIKSRKSGATQANTLLNTYLLINLKNGNTKIFDSLGNQNNIIYHDLSNNSISFFEFTFSEKFYKKGLISIHIKKVDLLKETSSIIENFYESCECK</sequence>
<protein>
    <submittedName>
        <fullName evidence="1">Uncharacterized protein</fullName>
    </submittedName>
</protein>
<comment type="caution">
    <text evidence="1">The sequence shown here is derived from an EMBL/GenBank/DDBJ whole genome shotgun (WGS) entry which is preliminary data.</text>
</comment>
<keyword evidence="2" id="KW-1185">Reference proteome</keyword>
<gene>
    <name evidence="1" type="ORF">VB776_17040</name>
</gene>
<evidence type="ECO:0000313" key="1">
    <source>
        <dbReference type="EMBL" id="MEA5404642.1"/>
    </source>
</evidence>
<dbReference type="EMBL" id="JAYGIL010000023">
    <property type="protein sequence ID" value="MEA5404642.1"/>
    <property type="molecule type" value="Genomic_DNA"/>
</dbReference>
<dbReference type="Proteomes" id="UP001303899">
    <property type="component" value="Unassembled WGS sequence"/>
</dbReference>
<accession>A0ABU5S847</accession>